<proteinExistence type="predicted"/>
<name>A0ABQ3UYE7_9CHLR</name>
<feature type="transmembrane region" description="Helical" evidence="1">
    <location>
        <begin position="44"/>
        <end position="64"/>
    </location>
</feature>
<evidence type="ECO:0008006" key="4">
    <source>
        <dbReference type="Google" id="ProtNLM"/>
    </source>
</evidence>
<reference evidence="2 3" key="1">
    <citation type="journal article" date="2021" name="Int. J. Syst. Evol. Microbiol.">
        <title>Reticulibacter mediterranei gen. nov., sp. nov., within the new family Reticulibacteraceae fam. nov., and Ktedonospora formicarum gen. nov., sp. nov., Ktedonobacter robiniae sp. nov., Dictyobacter formicarum sp. nov. and Dictyobacter arantiisoli sp. nov., belonging to the class Ktedonobacteria.</title>
        <authorList>
            <person name="Yabe S."/>
            <person name="Zheng Y."/>
            <person name="Wang C.M."/>
            <person name="Sakai Y."/>
            <person name="Abe K."/>
            <person name="Yokota A."/>
            <person name="Donadio S."/>
            <person name="Cavaletti L."/>
            <person name="Monciardini P."/>
        </authorList>
    </citation>
    <scope>NUCLEOTIDE SEQUENCE [LARGE SCALE GENOMIC DNA]</scope>
    <source>
        <strain evidence="2 3">SOSP1-30</strain>
    </source>
</reference>
<accession>A0ABQ3UYE7</accession>
<keyword evidence="3" id="KW-1185">Reference proteome</keyword>
<dbReference type="InterPro" id="IPR051082">
    <property type="entry name" value="Pentapeptide-BTB/POZ_domain"/>
</dbReference>
<dbReference type="SUPFAM" id="SSF141571">
    <property type="entry name" value="Pentapeptide repeat-like"/>
    <property type="match status" value="1"/>
</dbReference>
<keyword evidence="1" id="KW-1133">Transmembrane helix</keyword>
<dbReference type="Proteomes" id="UP000654345">
    <property type="component" value="Unassembled WGS sequence"/>
</dbReference>
<keyword evidence="1" id="KW-0472">Membrane</keyword>
<dbReference type="RefSeq" id="WP_201374107.1">
    <property type="nucleotide sequence ID" value="NZ_BNJG01000002.1"/>
</dbReference>
<feature type="transmembrane region" description="Helical" evidence="1">
    <location>
        <begin position="12"/>
        <end position="32"/>
    </location>
</feature>
<evidence type="ECO:0000256" key="1">
    <source>
        <dbReference type="SAM" id="Phobius"/>
    </source>
</evidence>
<dbReference type="Gene3D" id="2.160.20.80">
    <property type="entry name" value="E3 ubiquitin-protein ligase SopA"/>
    <property type="match status" value="1"/>
</dbReference>
<dbReference type="PANTHER" id="PTHR14136:SF17">
    <property type="entry name" value="BTB_POZ DOMAIN-CONTAINING PROTEIN KCTD9"/>
    <property type="match status" value="1"/>
</dbReference>
<evidence type="ECO:0000313" key="2">
    <source>
        <dbReference type="EMBL" id="GHO57808.1"/>
    </source>
</evidence>
<sequence>MKRLFHVGQVVSHPSTLAVFSGLFAAIIAFLINLLSGGNTSGQIITALVFALLLSLCLAAWQMYTQDQSGKQWMAMMQEMVFQTYFLTLLTDNPEISQIAQQRLGQVLKTLNGDQQVSMVKFFSHNGMPTTFIGDALQGSTSLVGANLQQIELPQIHLAHANRSRVNFGEANLREANFSDATLYRADLSGANLSQASLTKTDLRGVNLQGVDLTKANLYYANLQGADLDGATLTSTRLICMRQK</sequence>
<gene>
    <name evidence="2" type="ORF">KSB_62830</name>
</gene>
<evidence type="ECO:0000313" key="3">
    <source>
        <dbReference type="Proteomes" id="UP000654345"/>
    </source>
</evidence>
<comment type="caution">
    <text evidence="2">The sequence shown here is derived from an EMBL/GenBank/DDBJ whole genome shotgun (WGS) entry which is preliminary data.</text>
</comment>
<dbReference type="EMBL" id="BNJG01000002">
    <property type="protein sequence ID" value="GHO57808.1"/>
    <property type="molecule type" value="Genomic_DNA"/>
</dbReference>
<keyword evidence="1" id="KW-0812">Transmembrane</keyword>
<dbReference type="PANTHER" id="PTHR14136">
    <property type="entry name" value="BTB_POZ DOMAIN-CONTAINING PROTEIN KCTD9"/>
    <property type="match status" value="1"/>
</dbReference>
<protein>
    <recommendedName>
        <fullName evidence="4">Pentapeptide repeat-containing protein</fullName>
    </recommendedName>
</protein>
<organism evidence="2 3">
    <name type="scientific">Ktedonobacter robiniae</name>
    <dbReference type="NCBI Taxonomy" id="2778365"/>
    <lineage>
        <taxon>Bacteria</taxon>
        <taxon>Bacillati</taxon>
        <taxon>Chloroflexota</taxon>
        <taxon>Ktedonobacteria</taxon>
        <taxon>Ktedonobacterales</taxon>
        <taxon>Ktedonobacteraceae</taxon>
        <taxon>Ktedonobacter</taxon>
    </lineage>
</organism>
<dbReference type="Pfam" id="PF00805">
    <property type="entry name" value="Pentapeptide"/>
    <property type="match status" value="1"/>
</dbReference>
<dbReference type="InterPro" id="IPR001646">
    <property type="entry name" value="5peptide_repeat"/>
</dbReference>